<dbReference type="Proteomes" id="UP000199394">
    <property type="component" value="Unassembled WGS sequence"/>
</dbReference>
<dbReference type="Pfam" id="PF03119">
    <property type="entry name" value="DNA_ligase_ZBD"/>
    <property type="match status" value="1"/>
</dbReference>
<dbReference type="GO" id="GO:0005829">
    <property type="term" value="C:cytosol"/>
    <property type="evidence" value="ECO:0007669"/>
    <property type="project" value="TreeGrafter"/>
</dbReference>
<evidence type="ECO:0000256" key="9">
    <source>
        <dbReference type="ARBA" id="ARBA00022842"/>
    </source>
</evidence>
<evidence type="ECO:0000256" key="7">
    <source>
        <dbReference type="ARBA" id="ARBA00022763"/>
    </source>
</evidence>
<dbReference type="GO" id="GO:0006260">
    <property type="term" value="P:DNA replication"/>
    <property type="evidence" value="ECO:0007669"/>
    <property type="project" value="UniProtKB-KW"/>
</dbReference>
<dbReference type="InterPro" id="IPR013839">
    <property type="entry name" value="DNAligase_adenylation"/>
</dbReference>
<organism evidence="17 18">
    <name type="scientific">Eubacterium aggregans</name>
    <dbReference type="NCBI Taxonomy" id="81409"/>
    <lineage>
        <taxon>Bacteria</taxon>
        <taxon>Bacillati</taxon>
        <taxon>Bacillota</taxon>
        <taxon>Clostridia</taxon>
        <taxon>Eubacteriales</taxon>
        <taxon>Eubacteriaceae</taxon>
        <taxon>Eubacterium</taxon>
    </lineage>
</organism>
<dbReference type="FunFam" id="1.10.150.20:FF:000007">
    <property type="entry name" value="DNA ligase"/>
    <property type="match status" value="1"/>
</dbReference>
<keyword evidence="18" id="KW-1185">Reference proteome</keyword>
<dbReference type="Gene3D" id="1.10.150.20">
    <property type="entry name" value="5' to 3' exonuclease, C-terminal subdomain"/>
    <property type="match status" value="2"/>
</dbReference>
<keyword evidence="5 15" id="KW-0235">DNA replication</keyword>
<dbReference type="GO" id="GO:0006281">
    <property type="term" value="P:DNA repair"/>
    <property type="evidence" value="ECO:0007669"/>
    <property type="project" value="UniProtKB-KW"/>
</dbReference>
<dbReference type="SUPFAM" id="SSF52113">
    <property type="entry name" value="BRCT domain"/>
    <property type="match status" value="1"/>
</dbReference>
<dbReference type="SUPFAM" id="SSF47781">
    <property type="entry name" value="RuvA domain 2-like"/>
    <property type="match status" value="1"/>
</dbReference>
<feature type="active site" description="N6-AMP-lysine intermediate" evidence="15">
    <location>
        <position position="115"/>
    </location>
</feature>
<keyword evidence="12 15" id="KW-0464">Manganese</keyword>
<dbReference type="PANTHER" id="PTHR23389:SF9">
    <property type="entry name" value="DNA LIGASE"/>
    <property type="match status" value="1"/>
</dbReference>
<dbReference type="GO" id="GO:0003677">
    <property type="term" value="F:DNA binding"/>
    <property type="evidence" value="ECO:0007669"/>
    <property type="project" value="InterPro"/>
</dbReference>
<evidence type="ECO:0000256" key="2">
    <source>
        <dbReference type="ARBA" id="ARBA00012722"/>
    </source>
</evidence>
<feature type="binding site" evidence="15">
    <location>
        <position position="136"/>
    </location>
    <ligand>
        <name>NAD(+)</name>
        <dbReference type="ChEBI" id="CHEBI:57540"/>
    </ligand>
</feature>
<dbReference type="FunFam" id="1.10.150.20:FF:000006">
    <property type="entry name" value="DNA ligase"/>
    <property type="match status" value="1"/>
</dbReference>
<dbReference type="Gene3D" id="2.40.50.140">
    <property type="entry name" value="Nucleic acid-binding proteins"/>
    <property type="match status" value="1"/>
</dbReference>
<evidence type="ECO:0000256" key="14">
    <source>
        <dbReference type="ARBA" id="ARBA00060881"/>
    </source>
</evidence>
<dbReference type="RefSeq" id="WP_090306879.1">
    <property type="nucleotide sequence ID" value="NZ_FNRK01000010.1"/>
</dbReference>
<dbReference type="Gene3D" id="1.10.287.610">
    <property type="entry name" value="Helix hairpin bin"/>
    <property type="match status" value="1"/>
</dbReference>
<dbReference type="PROSITE" id="PS50172">
    <property type="entry name" value="BRCT"/>
    <property type="match status" value="1"/>
</dbReference>
<feature type="binding site" evidence="15">
    <location>
        <position position="427"/>
    </location>
    <ligand>
        <name>Zn(2+)</name>
        <dbReference type="ChEBI" id="CHEBI:29105"/>
    </ligand>
</feature>
<dbReference type="FunFam" id="2.40.50.140:FF:000012">
    <property type="entry name" value="DNA ligase"/>
    <property type="match status" value="1"/>
</dbReference>
<dbReference type="NCBIfam" id="TIGR00575">
    <property type="entry name" value="dnlj"/>
    <property type="match status" value="1"/>
</dbReference>
<dbReference type="Pfam" id="PF01653">
    <property type="entry name" value="DNA_ligase_aden"/>
    <property type="match status" value="1"/>
</dbReference>
<accession>A0A1H4B2V0</accession>
<feature type="binding site" evidence="15">
    <location>
        <position position="170"/>
    </location>
    <ligand>
        <name>NAD(+)</name>
        <dbReference type="ChEBI" id="CHEBI:57540"/>
    </ligand>
</feature>
<evidence type="ECO:0000256" key="5">
    <source>
        <dbReference type="ARBA" id="ARBA00022705"/>
    </source>
</evidence>
<dbReference type="InterPro" id="IPR033136">
    <property type="entry name" value="DNA_ligase_CS"/>
</dbReference>
<dbReference type="InterPro" id="IPR010994">
    <property type="entry name" value="RuvA_2-like"/>
</dbReference>
<dbReference type="GO" id="GO:0046872">
    <property type="term" value="F:metal ion binding"/>
    <property type="evidence" value="ECO:0007669"/>
    <property type="project" value="UniProtKB-KW"/>
</dbReference>
<evidence type="ECO:0000256" key="10">
    <source>
        <dbReference type="ARBA" id="ARBA00023027"/>
    </source>
</evidence>
<evidence type="ECO:0000256" key="6">
    <source>
        <dbReference type="ARBA" id="ARBA00022723"/>
    </source>
</evidence>
<feature type="binding site" evidence="15">
    <location>
        <position position="113"/>
    </location>
    <ligand>
        <name>NAD(+)</name>
        <dbReference type="ChEBI" id="CHEBI:57540"/>
    </ligand>
</feature>
<dbReference type="SMART" id="SM00292">
    <property type="entry name" value="BRCT"/>
    <property type="match status" value="1"/>
</dbReference>
<dbReference type="OrthoDB" id="9759736at2"/>
<comment type="similarity">
    <text evidence="14 15">Belongs to the NAD-dependent DNA ligase family. LigA subfamily.</text>
</comment>
<evidence type="ECO:0000256" key="3">
    <source>
        <dbReference type="ARBA" id="ARBA00013308"/>
    </source>
</evidence>
<dbReference type="Gene3D" id="3.40.50.10190">
    <property type="entry name" value="BRCT domain"/>
    <property type="match status" value="1"/>
</dbReference>
<evidence type="ECO:0000256" key="8">
    <source>
        <dbReference type="ARBA" id="ARBA00022833"/>
    </source>
</evidence>
<dbReference type="Pfam" id="PF00533">
    <property type="entry name" value="BRCT"/>
    <property type="match status" value="1"/>
</dbReference>
<dbReference type="AlphaFoldDB" id="A0A1H4B2V0"/>
<keyword evidence="7 15" id="KW-0227">DNA damage</keyword>
<keyword evidence="6 15" id="KW-0479">Metal-binding</keyword>
<gene>
    <name evidence="15" type="primary">ligA</name>
    <name evidence="17" type="ORF">SAMN04515656_11012</name>
</gene>
<evidence type="ECO:0000256" key="15">
    <source>
        <dbReference type="HAMAP-Rule" id="MF_01588"/>
    </source>
</evidence>
<sequence length="665" mass="73018">MDTPKQAKQRIAELTKYLETQNRHYYEEDAPQVSDFDYDQAMGELLSLEEAYPQWAAADSPTKRVGGRPLEAFQKVVYQTPKLSLSNAFNAGELIEFDQRVRKICPDVVYCLEQKFDGLTVVLNYEEGLFVRGSTRGDGQIGEDVTENLRTIPSIPLRLTEPVTLEVRGEVLMDKAGFEKLNEARALADEPLFANPRNAAAGSIRQLDSKLAASRPLKIFVFNLERIEDRQFETHEEAFSFLSRCGFHTSPITRCSTMDAVITHIEAMEAGGRNALPYEIDGMVIKVDDLRDREELGDTSKSPRWAIAYKFPPEQTATRLRDITVQVGRTGALTPVAELTPVPLAGSVIARATLHNADYITEKDIRIGDEVIIQKAGDVIPEVVRSVADKRNGSEKIFEMPAHCPVCGSPTFRLTGEAVTKCVNFDCPAQVFRRMAHFVSRDAMNIDGMGPAIIRQMMDAELLTNVVDIYHLKEHQPELIALEKMGEKSVDNLLAAIEASKAQPLSKLIFALGIPLVGANGAKLLAQAFGSMDTFMAADEEALLSVEDVGTKMAAEVRDFFATEANRKMIAALKAAKVNMTEKSESTSSILEGRTFVLTGTLPTMGRREAKALLEANGAKVSGSVSKKTDFVLAGGKPGSKEAKAQELGIPIIDEEALMAMLAQP</sequence>
<dbReference type="SUPFAM" id="SSF56091">
    <property type="entry name" value="DNA ligase/mRNA capping enzyme, catalytic domain"/>
    <property type="match status" value="1"/>
</dbReference>
<feature type="binding site" evidence="15">
    <location>
        <position position="310"/>
    </location>
    <ligand>
        <name>NAD(+)</name>
        <dbReference type="ChEBI" id="CHEBI:57540"/>
    </ligand>
</feature>
<dbReference type="Gene3D" id="6.20.10.30">
    <property type="match status" value="1"/>
</dbReference>
<dbReference type="SMART" id="SM00278">
    <property type="entry name" value="HhH1"/>
    <property type="match status" value="3"/>
</dbReference>
<reference evidence="17 18" key="1">
    <citation type="submission" date="2016-10" db="EMBL/GenBank/DDBJ databases">
        <authorList>
            <person name="de Groot N.N."/>
        </authorList>
    </citation>
    <scope>NUCLEOTIDE SEQUENCE [LARGE SCALE GENOMIC DNA]</scope>
    <source>
        <strain evidence="17 18">SR12</strain>
    </source>
</reference>
<keyword evidence="10 15" id="KW-0520">NAD</keyword>
<feature type="binding site" evidence="15">
    <location>
        <position position="286"/>
    </location>
    <ligand>
        <name>NAD(+)</name>
        <dbReference type="ChEBI" id="CHEBI:57540"/>
    </ligand>
</feature>
<evidence type="ECO:0000259" key="16">
    <source>
        <dbReference type="PROSITE" id="PS50172"/>
    </source>
</evidence>
<evidence type="ECO:0000313" key="17">
    <source>
        <dbReference type="EMBL" id="SEA42525.1"/>
    </source>
</evidence>
<dbReference type="CDD" id="cd17748">
    <property type="entry name" value="BRCT_DNA_ligase_like"/>
    <property type="match status" value="1"/>
</dbReference>
<proteinExistence type="inferred from homology"/>
<dbReference type="InterPro" id="IPR013840">
    <property type="entry name" value="DNAligase_N"/>
</dbReference>
<name>A0A1H4B2V0_9FIRM</name>
<feature type="domain" description="BRCT" evidence="16">
    <location>
        <begin position="586"/>
        <end position="665"/>
    </location>
</feature>
<evidence type="ECO:0000313" key="18">
    <source>
        <dbReference type="Proteomes" id="UP000199394"/>
    </source>
</evidence>
<evidence type="ECO:0000256" key="4">
    <source>
        <dbReference type="ARBA" id="ARBA00022598"/>
    </source>
</evidence>
<feature type="binding site" evidence="15">
    <location>
        <begin position="35"/>
        <end position="39"/>
    </location>
    <ligand>
        <name>NAD(+)</name>
        <dbReference type="ChEBI" id="CHEBI:57540"/>
    </ligand>
</feature>
<dbReference type="InterPro" id="IPR001679">
    <property type="entry name" value="DNA_ligase"/>
</dbReference>
<feature type="binding site" evidence="15">
    <location>
        <begin position="84"/>
        <end position="85"/>
    </location>
    <ligand>
        <name>NAD(+)</name>
        <dbReference type="ChEBI" id="CHEBI:57540"/>
    </ligand>
</feature>
<protein>
    <recommendedName>
        <fullName evidence="3 15">DNA ligase</fullName>
        <ecNumber evidence="2 15">6.5.1.2</ecNumber>
    </recommendedName>
    <alternativeName>
        <fullName evidence="15">Polydeoxyribonucleotide synthase [NAD(+)]</fullName>
    </alternativeName>
</protein>
<dbReference type="HAMAP" id="MF_01588">
    <property type="entry name" value="DNA_ligase_A"/>
    <property type="match status" value="1"/>
</dbReference>
<dbReference type="FunFam" id="3.30.470.30:FF:000001">
    <property type="entry name" value="DNA ligase"/>
    <property type="match status" value="1"/>
</dbReference>
<dbReference type="PANTHER" id="PTHR23389">
    <property type="entry name" value="CHROMOSOME TRANSMISSION FIDELITY FACTOR 18"/>
    <property type="match status" value="1"/>
</dbReference>
<dbReference type="SMART" id="SM00532">
    <property type="entry name" value="LIGANc"/>
    <property type="match status" value="1"/>
</dbReference>
<keyword evidence="11 15" id="KW-0234">DNA repair</keyword>
<evidence type="ECO:0000256" key="12">
    <source>
        <dbReference type="ARBA" id="ARBA00023211"/>
    </source>
</evidence>
<dbReference type="EMBL" id="FNRK01000010">
    <property type="protein sequence ID" value="SEA42525.1"/>
    <property type="molecule type" value="Genomic_DNA"/>
</dbReference>
<dbReference type="GO" id="GO:0003911">
    <property type="term" value="F:DNA ligase (NAD+) activity"/>
    <property type="evidence" value="ECO:0007669"/>
    <property type="project" value="UniProtKB-UniRule"/>
</dbReference>
<evidence type="ECO:0000256" key="1">
    <source>
        <dbReference type="ARBA" id="ARBA00004067"/>
    </source>
</evidence>
<dbReference type="Gene3D" id="3.30.470.30">
    <property type="entry name" value="DNA ligase/mRNA capping enzyme"/>
    <property type="match status" value="1"/>
</dbReference>
<keyword evidence="4 15" id="KW-0436">Ligase</keyword>
<dbReference type="EC" id="6.5.1.2" evidence="2 15"/>
<dbReference type="InterPro" id="IPR004150">
    <property type="entry name" value="NAD_DNA_ligase_OB"/>
</dbReference>
<dbReference type="PROSITE" id="PS01056">
    <property type="entry name" value="DNA_LIGASE_N2"/>
    <property type="match status" value="1"/>
</dbReference>
<dbReference type="Pfam" id="PF03120">
    <property type="entry name" value="OB_DNA_ligase"/>
    <property type="match status" value="1"/>
</dbReference>
<dbReference type="InterPro" id="IPR012340">
    <property type="entry name" value="NA-bd_OB-fold"/>
</dbReference>
<comment type="function">
    <text evidence="1 15">DNA ligase that catalyzes the formation of phosphodiester linkages between 5'-phosphoryl and 3'-hydroxyl groups in double-stranded DNA using NAD as a coenzyme and as the energy source for the reaction. It is essential for DNA replication and repair of damaged DNA.</text>
</comment>
<dbReference type="InterPro" id="IPR003583">
    <property type="entry name" value="Hlx-hairpin-Hlx_DNA-bd_motif"/>
</dbReference>
<keyword evidence="8 15" id="KW-0862">Zinc</keyword>
<keyword evidence="9 15" id="KW-0460">Magnesium</keyword>
<dbReference type="InterPro" id="IPR041663">
    <property type="entry name" value="DisA/LigA_HHH"/>
</dbReference>
<feature type="binding site" evidence="15">
    <location>
        <position position="422"/>
    </location>
    <ligand>
        <name>Zn(2+)</name>
        <dbReference type="ChEBI" id="CHEBI:29105"/>
    </ligand>
</feature>
<comment type="cofactor">
    <cofactor evidence="15">
        <name>Mg(2+)</name>
        <dbReference type="ChEBI" id="CHEBI:18420"/>
    </cofactor>
    <cofactor evidence="15">
        <name>Mn(2+)</name>
        <dbReference type="ChEBI" id="CHEBI:29035"/>
    </cofactor>
</comment>
<dbReference type="Pfam" id="PF12826">
    <property type="entry name" value="HHH_2"/>
    <property type="match status" value="1"/>
</dbReference>
<feature type="binding site" evidence="15">
    <location>
        <position position="407"/>
    </location>
    <ligand>
        <name>Zn(2+)</name>
        <dbReference type="ChEBI" id="CHEBI:29105"/>
    </ligand>
</feature>
<dbReference type="InterPro" id="IPR004149">
    <property type="entry name" value="Znf_DNAligase_C4"/>
</dbReference>
<dbReference type="NCBIfam" id="NF005932">
    <property type="entry name" value="PRK07956.1"/>
    <property type="match status" value="1"/>
</dbReference>
<dbReference type="PIRSF" id="PIRSF001604">
    <property type="entry name" value="LigA"/>
    <property type="match status" value="1"/>
</dbReference>
<dbReference type="STRING" id="81409.SAMN04515656_11012"/>
<evidence type="ECO:0000256" key="11">
    <source>
        <dbReference type="ARBA" id="ARBA00023204"/>
    </source>
</evidence>
<evidence type="ECO:0000256" key="13">
    <source>
        <dbReference type="ARBA" id="ARBA00034005"/>
    </source>
</evidence>
<dbReference type="CDD" id="cd00114">
    <property type="entry name" value="LIGANc"/>
    <property type="match status" value="1"/>
</dbReference>
<dbReference type="InterPro" id="IPR036420">
    <property type="entry name" value="BRCT_dom_sf"/>
</dbReference>
<dbReference type="InterPro" id="IPR001357">
    <property type="entry name" value="BRCT_dom"/>
</dbReference>
<comment type="catalytic activity">
    <reaction evidence="13 15">
        <text>NAD(+) + (deoxyribonucleotide)n-3'-hydroxyl + 5'-phospho-(deoxyribonucleotide)m = (deoxyribonucleotide)n+m + AMP + beta-nicotinamide D-nucleotide.</text>
        <dbReference type="EC" id="6.5.1.2"/>
    </reaction>
</comment>
<feature type="binding site" evidence="15">
    <location>
        <position position="404"/>
    </location>
    <ligand>
        <name>Zn(2+)</name>
        <dbReference type="ChEBI" id="CHEBI:29105"/>
    </ligand>
</feature>
<dbReference type="SUPFAM" id="SSF50249">
    <property type="entry name" value="Nucleic acid-binding proteins"/>
    <property type="match status" value="1"/>
</dbReference>